<dbReference type="AlphaFoldDB" id="H0EZA0"/>
<keyword evidence="2" id="KW-1185">Reference proteome</keyword>
<name>H0EZA0_GLAL7</name>
<dbReference type="Proteomes" id="UP000005446">
    <property type="component" value="Unassembled WGS sequence"/>
</dbReference>
<reference evidence="1 2" key="1">
    <citation type="journal article" date="2012" name="Eukaryot. Cell">
        <title>Genome sequence of the fungus Glarea lozoyensis: the first genome sequence of a species from the Helotiaceae family.</title>
        <authorList>
            <person name="Youssar L."/>
            <person name="Gruening B.A."/>
            <person name="Erxleben A."/>
            <person name="Guenther S."/>
            <person name="Huettel W."/>
        </authorList>
    </citation>
    <scope>NUCLEOTIDE SEQUENCE [LARGE SCALE GENOMIC DNA]</scope>
    <source>
        <strain evidence="2">ATCC 74030 / MF5533</strain>
    </source>
</reference>
<dbReference type="HOGENOM" id="CLU_3359825_0_0_1"/>
<dbReference type="EMBL" id="AGUE01000275">
    <property type="protein sequence ID" value="EHK96149.1"/>
    <property type="molecule type" value="Genomic_DNA"/>
</dbReference>
<evidence type="ECO:0000313" key="2">
    <source>
        <dbReference type="Proteomes" id="UP000005446"/>
    </source>
</evidence>
<protein>
    <submittedName>
        <fullName evidence="1">Uncharacterized protein</fullName>
    </submittedName>
</protein>
<dbReference type="InParanoid" id="H0EZA0"/>
<organism evidence="1 2">
    <name type="scientific">Glarea lozoyensis (strain ATCC 74030 / MF5533)</name>
    <dbReference type="NCBI Taxonomy" id="1104152"/>
    <lineage>
        <taxon>Eukaryota</taxon>
        <taxon>Fungi</taxon>
        <taxon>Dikarya</taxon>
        <taxon>Ascomycota</taxon>
        <taxon>Pezizomycotina</taxon>
        <taxon>Leotiomycetes</taxon>
        <taxon>Helotiales</taxon>
        <taxon>Helotiaceae</taxon>
        <taxon>Glarea</taxon>
    </lineage>
</organism>
<gene>
    <name evidence="1" type="ORF">M7I_8163</name>
</gene>
<comment type="caution">
    <text evidence="1">The sequence shown here is derived from an EMBL/GenBank/DDBJ whole genome shotgun (WGS) entry which is preliminary data.</text>
</comment>
<proteinExistence type="predicted"/>
<evidence type="ECO:0000313" key="1">
    <source>
        <dbReference type="EMBL" id="EHK96149.1"/>
    </source>
</evidence>
<accession>H0EZA0</accession>
<sequence>MSIYRHLKEGNYRLSICYILSLSKENILIREFTKKR</sequence>